<keyword evidence="1" id="KW-0472">Membrane</keyword>
<protein>
    <submittedName>
        <fullName evidence="2">Uncharacterized protein</fullName>
    </submittedName>
</protein>
<feature type="transmembrane region" description="Helical" evidence="1">
    <location>
        <begin position="43"/>
        <end position="65"/>
    </location>
</feature>
<accession>A0A251PS15</accession>
<keyword evidence="1" id="KW-0812">Transmembrane</keyword>
<dbReference type="STRING" id="3760.A0A251PS15"/>
<feature type="transmembrane region" description="Helical" evidence="1">
    <location>
        <begin position="77"/>
        <end position="95"/>
    </location>
</feature>
<name>A0A251PS15_PRUPE</name>
<proteinExistence type="predicted"/>
<dbReference type="Proteomes" id="UP000006882">
    <property type="component" value="Chromosome G4"/>
</dbReference>
<reference evidence="2 3" key="1">
    <citation type="journal article" date="2013" name="Nat. Genet.">
        <title>The high-quality draft genome of peach (Prunus persica) identifies unique patterns of genetic diversity, domestication and genome evolution.</title>
        <authorList>
            <consortium name="International Peach Genome Initiative"/>
            <person name="Verde I."/>
            <person name="Abbott A.G."/>
            <person name="Scalabrin S."/>
            <person name="Jung S."/>
            <person name="Shu S."/>
            <person name="Marroni F."/>
            <person name="Zhebentyayeva T."/>
            <person name="Dettori M.T."/>
            <person name="Grimwood J."/>
            <person name="Cattonaro F."/>
            <person name="Zuccolo A."/>
            <person name="Rossini L."/>
            <person name="Jenkins J."/>
            <person name="Vendramin E."/>
            <person name="Meisel L.A."/>
            <person name="Decroocq V."/>
            <person name="Sosinski B."/>
            <person name="Prochnik S."/>
            <person name="Mitros T."/>
            <person name="Policriti A."/>
            <person name="Cipriani G."/>
            <person name="Dondini L."/>
            <person name="Ficklin S."/>
            <person name="Goodstein D.M."/>
            <person name="Xuan P."/>
            <person name="Del Fabbro C."/>
            <person name="Aramini V."/>
            <person name="Copetti D."/>
            <person name="Gonzalez S."/>
            <person name="Horner D.S."/>
            <person name="Falchi R."/>
            <person name="Lucas S."/>
            <person name="Mica E."/>
            <person name="Maldonado J."/>
            <person name="Lazzari B."/>
            <person name="Bielenberg D."/>
            <person name="Pirona R."/>
            <person name="Miculan M."/>
            <person name="Barakat A."/>
            <person name="Testolin R."/>
            <person name="Stella A."/>
            <person name="Tartarini S."/>
            <person name="Tonutti P."/>
            <person name="Arus P."/>
            <person name="Orellana A."/>
            <person name="Wells C."/>
            <person name="Main D."/>
            <person name="Vizzotto G."/>
            <person name="Silva H."/>
            <person name="Salamini F."/>
            <person name="Schmutz J."/>
            <person name="Morgante M."/>
            <person name="Rokhsar D.S."/>
        </authorList>
    </citation>
    <scope>NUCLEOTIDE SEQUENCE [LARGE SCALE GENOMIC DNA]</scope>
    <source>
        <strain evidence="3">cv. Nemared</strain>
    </source>
</reference>
<dbReference type="Gramene" id="ONI14363">
    <property type="protein sequence ID" value="ONI14363"/>
    <property type="gene ID" value="PRUPE_4G277100"/>
</dbReference>
<feature type="transmembrane region" description="Helical" evidence="1">
    <location>
        <begin position="5"/>
        <end position="23"/>
    </location>
</feature>
<sequence length="159" mass="18772">MSLFYFFFGINYHMGFWYFVNVFQFSRHVVFSIVNLSLFVSDFIWVAEKMHICQLCILLAVIWLYRFCHEASTMMRDIPSLSFLCAGIYLVSSLHQSNYTWSSYKVRAYLQRQWKQILSGRVSLQDFVSAKEVCLGTYRACIYFSVLISLLSVMYCLLT</sequence>
<feature type="transmembrane region" description="Helical" evidence="1">
    <location>
        <begin position="137"/>
        <end position="158"/>
    </location>
</feature>
<keyword evidence="1" id="KW-1133">Transmembrane helix</keyword>
<evidence type="ECO:0000256" key="1">
    <source>
        <dbReference type="SAM" id="Phobius"/>
    </source>
</evidence>
<organism evidence="2 3">
    <name type="scientific">Prunus persica</name>
    <name type="common">Peach</name>
    <name type="synonym">Amygdalus persica</name>
    <dbReference type="NCBI Taxonomy" id="3760"/>
    <lineage>
        <taxon>Eukaryota</taxon>
        <taxon>Viridiplantae</taxon>
        <taxon>Streptophyta</taxon>
        <taxon>Embryophyta</taxon>
        <taxon>Tracheophyta</taxon>
        <taxon>Spermatophyta</taxon>
        <taxon>Magnoliopsida</taxon>
        <taxon>eudicotyledons</taxon>
        <taxon>Gunneridae</taxon>
        <taxon>Pentapetalae</taxon>
        <taxon>rosids</taxon>
        <taxon>fabids</taxon>
        <taxon>Rosales</taxon>
        <taxon>Rosaceae</taxon>
        <taxon>Amygdaloideae</taxon>
        <taxon>Amygdaleae</taxon>
        <taxon>Prunus</taxon>
    </lineage>
</organism>
<evidence type="ECO:0000313" key="3">
    <source>
        <dbReference type="Proteomes" id="UP000006882"/>
    </source>
</evidence>
<dbReference type="EMBL" id="CM007654">
    <property type="protein sequence ID" value="ONI14363.1"/>
    <property type="molecule type" value="Genomic_DNA"/>
</dbReference>
<gene>
    <name evidence="2" type="ORF">PRUPE_4G277100</name>
</gene>
<dbReference type="AlphaFoldDB" id="A0A251PS15"/>
<evidence type="ECO:0000313" key="2">
    <source>
        <dbReference type="EMBL" id="ONI14363.1"/>
    </source>
</evidence>
<keyword evidence="3" id="KW-1185">Reference proteome</keyword>